<dbReference type="PROSITE" id="PS50928">
    <property type="entry name" value="ABC_TM1"/>
    <property type="match status" value="1"/>
</dbReference>
<evidence type="ECO:0000313" key="11">
    <source>
        <dbReference type="Proteomes" id="UP000000269"/>
    </source>
</evidence>
<name>A8ML14_ALKOO</name>
<accession>A8ML14</accession>
<dbReference type="Proteomes" id="UP000000269">
    <property type="component" value="Chromosome"/>
</dbReference>
<comment type="subcellular location">
    <subcellularLocation>
        <location evidence="1 8">Cell membrane</location>
        <topology evidence="1 8">Multi-pass membrane protein</topology>
    </subcellularLocation>
</comment>
<feature type="transmembrane region" description="Helical" evidence="8">
    <location>
        <begin position="247"/>
        <end position="267"/>
    </location>
</feature>
<dbReference type="InterPro" id="IPR000515">
    <property type="entry name" value="MetI-like"/>
</dbReference>
<dbReference type="PANTHER" id="PTHR43470">
    <property type="entry name" value="PHOSPHATE TRANSPORT SYSTEM PERMEASE PROTEIN PSTA-RELATED"/>
    <property type="match status" value="1"/>
</dbReference>
<keyword evidence="5 8" id="KW-0812">Transmembrane</keyword>
<dbReference type="GO" id="GO:0005886">
    <property type="term" value="C:plasma membrane"/>
    <property type="evidence" value="ECO:0007669"/>
    <property type="project" value="UniProtKB-SubCell"/>
</dbReference>
<dbReference type="AlphaFoldDB" id="A8ML14"/>
<evidence type="ECO:0000256" key="5">
    <source>
        <dbReference type="ARBA" id="ARBA00022692"/>
    </source>
</evidence>
<evidence type="ECO:0000256" key="3">
    <source>
        <dbReference type="ARBA" id="ARBA00022448"/>
    </source>
</evidence>
<feature type="transmembrane region" description="Helical" evidence="8">
    <location>
        <begin position="14"/>
        <end position="34"/>
    </location>
</feature>
<dbReference type="GO" id="GO:0035435">
    <property type="term" value="P:phosphate ion transmembrane transport"/>
    <property type="evidence" value="ECO:0007669"/>
    <property type="project" value="InterPro"/>
</dbReference>
<keyword evidence="3" id="KW-0813">Transport</keyword>
<sequence>MISRQKQDALIKSFIWISAFITVGVLAWILIYIISNGISEISWDFLTNDAKGKNAGIFPMILNTLYLILLSLAISTPIGVCSAIYLVEYAKAGKIVRVIRFATESLAAIPSIIYGLFGMIFFVIALKLNFSIVSGAITLSMMVLPTIIRTTEEALKSVPNSYREGSLALGASKLKTILSIILPSAMPGIITAVILSIGRVVGETAAVYLTAGMVPRVAGSIMESGRTLSVHLYILAKEGISFQQADATAFVLILIVSIINFIANKIASRLKRI</sequence>
<dbReference type="InterPro" id="IPR035906">
    <property type="entry name" value="MetI-like_sf"/>
</dbReference>
<evidence type="ECO:0000256" key="8">
    <source>
        <dbReference type="RuleBase" id="RU363043"/>
    </source>
</evidence>
<comment type="caution">
    <text evidence="8">Lacks conserved residue(s) required for the propagation of feature annotation.</text>
</comment>
<evidence type="ECO:0000256" key="7">
    <source>
        <dbReference type="ARBA" id="ARBA00023136"/>
    </source>
</evidence>
<dbReference type="OrthoDB" id="9785113at2"/>
<organism evidence="10 11">
    <name type="scientific">Alkaliphilus oremlandii (strain OhILAs)</name>
    <name type="common">Clostridium oremlandii (strain OhILAs)</name>
    <dbReference type="NCBI Taxonomy" id="350688"/>
    <lineage>
        <taxon>Bacteria</taxon>
        <taxon>Bacillati</taxon>
        <taxon>Bacillota</taxon>
        <taxon>Clostridia</taxon>
        <taxon>Peptostreptococcales</taxon>
        <taxon>Natronincolaceae</taxon>
        <taxon>Alkaliphilus</taxon>
    </lineage>
</organism>
<dbReference type="STRING" id="350688.Clos_0268"/>
<comment type="similarity">
    <text evidence="2 8">Belongs to the binding-protein-dependent transport system permease family. CysTW subfamily.</text>
</comment>
<evidence type="ECO:0000256" key="1">
    <source>
        <dbReference type="ARBA" id="ARBA00004651"/>
    </source>
</evidence>
<reference evidence="11" key="1">
    <citation type="submission" date="2007-10" db="EMBL/GenBank/DDBJ databases">
        <title>Complete genome of Alkaliphilus oremlandii OhILAs.</title>
        <authorList>
            <person name="Copeland A."/>
            <person name="Lucas S."/>
            <person name="Lapidus A."/>
            <person name="Barry K."/>
            <person name="Detter J.C."/>
            <person name="Glavina del Rio T."/>
            <person name="Hammon N."/>
            <person name="Israni S."/>
            <person name="Dalin E."/>
            <person name="Tice H."/>
            <person name="Pitluck S."/>
            <person name="Chain P."/>
            <person name="Malfatti S."/>
            <person name="Shin M."/>
            <person name="Vergez L."/>
            <person name="Schmutz J."/>
            <person name="Larimer F."/>
            <person name="Land M."/>
            <person name="Hauser L."/>
            <person name="Kyrpides N."/>
            <person name="Mikhailova N."/>
            <person name="Stolz J.F."/>
            <person name="Dawson A."/>
            <person name="Fisher E."/>
            <person name="Crable B."/>
            <person name="Perera E."/>
            <person name="Lisak J."/>
            <person name="Ranganathan M."/>
            <person name="Basu P."/>
            <person name="Richardson P."/>
        </authorList>
    </citation>
    <scope>NUCLEOTIDE SEQUENCE [LARGE SCALE GENOMIC DNA]</scope>
    <source>
        <strain evidence="11">OhILAs</strain>
    </source>
</reference>
<evidence type="ECO:0000256" key="4">
    <source>
        <dbReference type="ARBA" id="ARBA00022475"/>
    </source>
</evidence>
<keyword evidence="4 8" id="KW-1003">Cell membrane</keyword>
<dbReference type="InterPro" id="IPR005672">
    <property type="entry name" value="Phosphate_PstA"/>
</dbReference>
<dbReference type="Gene3D" id="1.10.3720.10">
    <property type="entry name" value="MetI-like"/>
    <property type="match status" value="1"/>
</dbReference>
<dbReference type="NCBIfam" id="TIGR00974">
    <property type="entry name" value="3a0107s02c"/>
    <property type="match status" value="1"/>
</dbReference>
<dbReference type="HOGENOM" id="CLU_033621_2_2_9"/>
<dbReference type="PANTHER" id="PTHR43470:SF3">
    <property type="entry name" value="PHOSPHATE TRANSPORT SYSTEM PERMEASE PROTEIN PSTA-RELATED"/>
    <property type="match status" value="1"/>
</dbReference>
<dbReference type="Pfam" id="PF00528">
    <property type="entry name" value="BPD_transp_1"/>
    <property type="match status" value="1"/>
</dbReference>
<evidence type="ECO:0000256" key="6">
    <source>
        <dbReference type="ARBA" id="ARBA00022989"/>
    </source>
</evidence>
<dbReference type="eggNOG" id="COG0581">
    <property type="taxonomic scope" value="Bacteria"/>
</dbReference>
<feature type="transmembrane region" description="Helical" evidence="8">
    <location>
        <begin position="177"/>
        <end position="198"/>
    </location>
</feature>
<dbReference type="CDD" id="cd06261">
    <property type="entry name" value="TM_PBP2"/>
    <property type="match status" value="1"/>
</dbReference>
<feature type="transmembrane region" description="Helical" evidence="8">
    <location>
        <begin position="65"/>
        <end position="87"/>
    </location>
</feature>
<dbReference type="EMBL" id="CP000853">
    <property type="protein sequence ID" value="ABW17831.1"/>
    <property type="molecule type" value="Genomic_DNA"/>
</dbReference>
<protein>
    <recommendedName>
        <fullName evidence="8">Phosphate transport system permease protein PstA</fullName>
    </recommendedName>
</protein>
<evidence type="ECO:0000256" key="2">
    <source>
        <dbReference type="ARBA" id="ARBA00007069"/>
    </source>
</evidence>
<keyword evidence="11" id="KW-1185">Reference proteome</keyword>
<keyword evidence="6 8" id="KW-1133">Transmembrane helix</keyword>
<dbReference type="GO" id="GO:0005315">
    <property type="term" value="F:phosphate transmembrane transporter activity"/>
    <property type="evidence" value="ECO:0007669"/>
    <property type="project" value="InterPro"/>
</dbReference>
<proteinExistence type="inferred from homology"/>
<dbReference type="SUPFAM" id="SSF161098">
    <property type="entry name" value="MetI-like"/>
    <property type="match status" value="1"/>
</dbReference>
<evidence type="ECO:0000259" key="9">
    <source>
        <dbReference type="PROSITE" id="PS50928"/>
    </source>
</evidence>
<dbReference type="KEGG" id="aoe:Clos_0268"/>
<gene>
    <name evidence="10" type="ordered locus">Clos_0268</name>
</gene>
<keyword evidence="7 8" id="KW-0472">Membrane</keyword>
<feature type="transmembrane region" description="Helical" evidence="8">
    <location>
        <begin position="99"/>
        <end position="124"/>
    </location>
</feature>
<feature type="domain" description="ABC transmembrane type-1" evidence="9">
    <location>
        <begin position="61"/>
        <end position="263"/>
    </location>
</feature>
<evidence type="ECO:0000313" key="10">
    <source>
        <dbReference type="EMBL" id="ABW17831.1"/>
    </source>
</evidence>